<gene>
    <name evidence="2" type="ORF">UFOVP1226_20</name>
    <name evidence="1" type="ORF">UFOVP278_22</name>
</gene>
<sequence>MPRKYPYYPSFNGGGEKKVTAKLVALCAARWQTKSLGTYSVRLMKNDHTKNMKIGDAGYEKFLSVHATGFAADIQYRDETVARQMWDWFLGSSVIDGKEVEHSEHLALCEIHWYAHGDFGAGWRCSRGSGKSGVKIFTKDDNAGSFEGSPRWLHIEVSDMTAQEFEKRWRELPKPE</sequence>
<dbReference type="EMBL" id="LR797174">
    <property type="protein sequence ID" value="CAB4191183.1"/>
    <property type="molecule type" value="Genomic_DNA"/>
</dbReference>
<dbReference type="EMBL" id="LR796291">
    <property type="protein sequence ID" value="CAB4134873.1"/>
    <property type="molecule type" value="Genomic_DNA"/>
</dbReference>
<accession>A0A6J5LNL2</accession>
<evidence type="ECO:0000313" key="1">
    <source>
        <dbReference type="EMBL" id="CAB4134873.1"/>
    </source>
</evidence>
<name>A0A6J5LNL2_9CAUD</name>
<reference evidence="1" key="1">
    <citation type="submission" date="2020-04" db="EMBL/GenBank/DDBJ databases">
        <authorList>
            <person name="Chiriac C."/>
            <person name="Salcher M."/>
            <person name="Ghai R."/>
            <person name="Kavagutti S V."/>
        </authorList>
    </citation>
    <scope>NUCLEOTIDE SEQUENCE</scope>
</reference>
<evidence type="ECO:0000313" key="2">
    <source>
        <dbReference type="EMBL" id="CAB4191183.1"/>
    </source>
</evidence>
<proteinExistence type="predicted"/>
<protein>
    <submittedName>
        <fullName evidence="1">Uncharacterized protein</fullName>
    </submittedName>
</protein>
<organism evidence="1">
    <name type="scientific">uncultured Caudovirales phage</name>
    <dbReference type="NCBI Taxonomy" id="2100421"/>
    <lineage>
        <taxon>Viruses</taxon>
        <taxon>Duplodnaviria</taxon>
        <taxon>Heunggongvirae</taxon>
        <taxon>Uroviricota</taxon>
        <taxon>Caudoviricetes</taxon>
        <taxon>Peduoviridae</taxon>
        <taxon>Maltschvirus</taxon>
        <taxon>Maltschvirus maltsch</taxon>
    </lineage>
</organism>